<evidence type="ECO:0000256" key="1">
    <source>
        <dbReference type="ARBA" id="ARBA00006484"/>
    </source>
</evidence>
<accession>A0A8K0CJG5</accession>
<dbReference type="Pfam" id="PF00106">
    <property type="entry name" value="adh_short"/>
    <property type="match status" value="1"/>
</dbReference>
<evidence type="ECO:0000313" key="4">
    <source>
        <dbReference type="Proteomes" id="UP000801492"/>
    </source>
</evidence>
<dbReference type="Proteomes" id="UP000801492">
    <property type="component" value="Unassembled WGS sequence"/>
</dbReference>
<evidence type="ECO:0000313" key="3">
    <source>
        <dbReference type="EMBL" id="KAF2888350.1"/>
    </source>
</evidence>
<dbReference type="PANTHER" id="PTHR43115:SF4">
    <property type="entry name" value="DEHYDROGENASE_REDUCTASE SDR FAMILY MEMBER 11"/>
    <property type="match status" value="1"/>
</dbReference>
<feature type="non-terminal residue" evidence="3">
    <location>
        <position position="1"/>
    </location>
</feature>
<dbReference type="AlphaFoldDB" id="A0A8K0CJG5"/>
<gene>
    <name evidence="3" type="ORF">ILUMI_17821</name>
</gene>
<proteinExistence type="inferred from homology"/>
<comment type="caution">
    <text evidence="3">The sequence shown here is derived from an EMBL/GenBank/DDBJ whole genome shotgun (WGS) entry which is preliminary data.</text>
</comment>
<dbReference type="EMBL" id="VTPC01078095">
    <property type="protein sequence ID" value="KAF2888350.1"/>
    <property type="molecule type" value="Genomic_DNA"/>
</dbReference>
<dbReference type="InterPro" id="IPR036291">
    <property type="entry name" value="NAD(P)-bd_dom_sf"/>
</dbReference>
<organism evidence="3 4">
    <name type="scientific">Ignelater luminosus</name>
    <name type="common">Cucubano</name>
    <name type="synonym">Pyrophorus luminosus</name>
    <dbReference type="NCBI Taxonomy" id="2038154"/>
    <lineage>
        <taxon>Eukaryota</taxon>
        <taxon>Metazoa</taxon>
        <taxon>Ecdysozoa</taxon>
        <taxon>Arthropoda</taxon>
        <taxon>Hexapoda</taxon>
        <taxon>Insecta</taxon>
        <taxon>Pterygota</taxon>
        <taxon>Neoptera</taxon>
        <taxon>Endopterygota</taxon>
        <taxon>Coleoptera</taxon>
        <taxon>Polyphaga</taxon>
        <taxon>Elateriformia</taxon>
        <taxon>Elateroidea</taxon>
        <taxon>Elateridae</taxon>
        <taxon>Agrypninae</taxon>
        <taxon>Pyrophorini</taxon>
        <taxon>Ignelater</taxon>
    </lineage>
</organism>
<dbReference type="Gene3D" id="3.40.50.720">
    <property type="entry name" value="NAD(P)-binding Rossmann-like Domain"/>
    <property type="match status" value="1"/>
</dbReference>
<dbReference type="OrthoDB" id="1933717at2759"/>
<dbReference type="InterPro" id="IPR002347">
    <property type="entry name" value="SDR_fam"/>
</dbReference>
<evidence type="ECO:0000256" key="2">
    <source>
        <dbReference type="ARBA" id="ARBA00023002"/>
    </source>
</evidence>
<sequence length="90" mass="9659">MNVYPASKYAVTALTETLRQELNSIGSKIKISSISPGYVATEIFEASAKGSGLPGLPQEKAEFLKKQPKLEAKDIADAVLYVLATPPHVQ</sequence>
<protein>
    <submittedName>
        <fullName evidence="3">Uncharacterized protein</fullName>
    </submittedName>
</protein>
<comment type="similarity">
    <text evidence="1">Belongs to the short-chain dehydrogenases/reductases (SDR) family.</text>
</comment>
<dbReference type="PRINTS" id="PR00081">
    <property type="entry name" value="GDHRDH"/>
</dbReference>
<keyword evidence="4" id="KW-1185">Reference proteome</keyword>
<dbReference type="GO" id="GO:0016491">
    <property type="term" value="F:oxidoreductase activity"/>
    <property type="evidence" value="ECO:0007669"/>
    <property type="project" value="UniProtKB-KW"/>
</dbReference>
<keyword evidence="2" id="KW-0560">Oxidoreductase</keyword>
<reference evidence="3" key="1">
    <citation type="submission" date="2019-08" db="EMBL/GenBank/DDBJ databases">
        <title>The genome of the North American firefly Photinus pyralis.</title>
        <authorList>
            <consortium name="Photinus pyralis genome working group"/>
            <person name="Fallon T.R."/>
            <person name="Sander Lower S.E."/>
            <person name="Weng J.-K."/>
        </authorList>
    </citation>
    <scope>NUCLEOTIDE SEQUENCE</scope>
    <source>
        <strain evidence="3">TRF0915ILg1</strain>
        <tissue evidence="3">Whole body</tissue>
    </source>
</reference>
<dbReference type="SUPFAM" id="SSF51735">
    <property type="entry name" value="NAD(P)-binding Rossmann-fold domains"/>
    <property type="match status" value="1"/>
</dbReference>
<dbReference type="PANTHER" id="PTHR43115">
    <property type="entry name" value="DEHYDROGENASE/REDUCTASE SDR FAMILY MEMBER 11"/>
    <property type="match status" value="1"/>
</dbReference>
<name>A0A8K0CJG5_IGNLU</name>